<dbReference type="RefSeq" id="WP_023494670.1">
    <property type="nucleotide sequence ID" value="NZ_AYLO01000059.1"/>
</dbReference>
<name>V5BWT5_9GAMM</name>
<keyword evidence="1" id="KW-1133">Transmembrane helix</keyword>
<accession>V5BWT5</accession>
<reference evidence="2 3" key="1">
    <citation type="journal article" date="2013" name="Genome Announc.">
        <title>Draft Genome Sequence of the Methanotrophic Gammaproteobacterium Methyloglobulus morosus DSM 22980 Strain KoM1.</title>
        <authorList>
            <person name="Poehlein A."/>
            <person name="Deutzmann J.S."/>
            <person name="Daniel R."/>
            <person name="Simeonova D.D."/>
        </authorList>
    </citation>
    <scope>NUCLEOTIDE SEQUENCE [LARGE SCALE GENOMIC DNA]</scope>
    <source>
        <strain evidence="2 3">KoM1</strain>
    </source>
</reference>
<dbReference type="PANTHER" id="PTHR40278:SF1">
    <property type="entry name" value="DNA UTILIZATION PROTEIN HOFN"/>
    <property type="match status" value="1"/>
</dbReference>
<dbReference type="STRING" id="1116472.MGMO_61c00300"/>
<keyword evidence="1" id="KW-0472">Membrane</keyword>
<dbReference type="PANTHER" id="PTHR40278">
    <property type="entry name" value="DNA UTILIZATION PROTEIN HOFN"/>
    <property type="match status" value="1"/>
</dbReference>
<organism evidence="2 3">
    <name type="scientific">Methyloglobulus morosus KoM1</name>
    <dbReference type="NCBI Taxonomy" id="1116472"/>
    <lineage>
        <taxon>Bacteria</taxon>
        <taxon>Pseudomonadati</taxon>
        <taxon>Pseudomonadota</taxon>
        <taxon>Gammaproteobacteria</taxon>
        <taxon>Methylococcales</taxon>
        <taxon>Methylococcaceae</taxon>
        <taxon>Methyloglobulus</taxon>
    </lineage>
</organism>
<comment type="caution">
    <text evidence="2">The sequence shown here is derived from an EMBL/GenBank/DDBJ whole genome shotgun (WGS) entry which is preliminary data.</text>
</comment>
<keyword evidence="3" id="KW-1185">Reference proteome</keyword>
<dbReference type="EMBL" id="AYLO01000059">
    <property type="protein sequence ID" value="ESS72319.1"/>
    <property type="molecule type" value="Genomic_DNA"/>
</dbReference>
<sequence>MPNLNSAIDLDFKKFFRWWKRELSFLIPEKIKQLVNDQRGTIIVRPEGNQFALSYWFAWRDEPLIKVDRDEQGIAKFKELLASDERLQKADLVFRLTRKYAIQKELSLPVAAKENLYQVVTYELSRYSPFSAEHAYYAVKALDVINEPGQIRVVLILTAREVLDTFCRDIKAFGMVPKFADYEDVPNDLEGNEEPYNLLPEWLREKSDNTAQLIHGLLTGIVALLMLSALALPVWFESRSVNELQRKIAAIEKDAKSTKALQAEVDALVDETQQLIDKKTEKPPVVSVLDTLSKLIKDDTWLAYAQYASGQLQVQGESPAASSLISVLEASDIFANAKFVSPVTRDNVTKLERFQITVDITKAGDIIKPGDTNGSEQ</sequence>
<dbReference type="Pfam" id="PF05137">
    <property type="entry name" value="PilN"/>
    <property type="match status" value="1"/>
</dbReference>
<dbReference type="InterPro" id="IPR052534">
    <property type="entry name" value="Extracell_DNA_Util/SecSys_Comp"/>
</dbReference>
<dbReference type="InterPro" id="IPR007813">
    <property type="entry name" value="PilN"/>
</dbReference>
<dbReference type="Proteomes" id="UP000017842">
    <property type="component" value="Unassembled WGS sequence"/>
</dbReference>
<dbReference type="eggNOG" id="COG3166">
    <property type="taxonomic scope" value="Bacteria"/>
</dbReference>
<dbReference type="AlphaFoldDB" id="V5BWT5"/>
<dbReference type="OrthoDB" id="5621075at2"/>
<evidence type="ECO:0000256" key="1">
    <source>
        <dbReference type="SAM" id="Phobius"/>
    </source>
</evidence>
<feature type="transmembrane region" description="Helical" evidence="1">
    <location>
        <begin position="213"/>
        <end position="236"/>
    </location>
</feature>
<evidence type="ECO:0000313" key="2">
    <source>
        <dbReference type="EMBL" id="ESS72319.1"/>
    </source>
</evidence>
<gene>
    <name evidence="2" type="ORF">MGMO_61c00300</name>
</gene>
<proteinExistence type="predicted"/>
<protein>
    <submittedName>
        <fullName evidence="2">Fimbrial assembly family protein</fullName>
    </submittedName>
</protein>
<evidence type="ECO:0000313" key="3">
    <source>
        <dbReference type="Proteomes" id="UP000017842"/>
    </source>
</evidence>
<keyword evidence="1" id="KW-0812">Transmembrane</keyword>